<comment type="similarity">
    <text evidence="2 5">Belongs to the aldose epimerase family.</text>
</comment>
<sequence length="336" mass="38201">MKQNDNAFSIYVLENENNRIELSDLGATLVSWKTKKSDGSWQEIVLGYDDLDSYRTQDGYLGACLGRVANRIEKGQFTLNDTVYTLPINNGPNCLHGGIDGFSYKRFDVKQDESSIVFHYVSKDQEEGFPGNLEVWFTYSLKKNTLTIHYEALSDADTLVNLSNHSYFNLDGSDSIQDHRLLVKASKFMEVDADGLVKGEYRDLPTDMDFQQEMPISQALSSSIEQIEVAKGIDHPYLFSDSHDPIVLRSPLSHLVLTMNTSYPLAQIYSANYLDGRLGKEQRPMPKQSGICFEAQYLPNEINIDPQTKTILRKGEKYDEWTSYTISYENSESIDQ</sequence>
<evidence type="ECO:0000256" key="2">
    <source>
        <dbReference type="ARBA" id="ARBA00006206"/>
    </source>
</evidence>
<evidence type="ECO:0000313" key="9">
    <source>
        <dbReference type="EMBL" id="OLU46489.1"/>
    </source>
</evidence>
<dbReference type="NCBIfam" id="NF008277">
    <property type="entry name" value="PRK11055.1"/>
    <property type="match status" value="1"/>
</dbReference>
<dbReference type="UniPathway" id="UPA00242"/>
<evidence type="ECO:0000256" key="5">
    <source>
        <dbReference type="PIRNR" id="PIRNR005096"/>
    </source>
</evidence>
<dbReference type="InterPro" id="IPR015443">
    <property type="entry name" value="Aldose_1-epimerase"/>
</dbReference>
<evidence type="ECO:0000256" key="3">
    <source>
        <dbReference type="ARBA" id="ARBA00023235"/>
    </source>
</evidence>
<feature type="binding site" evidence="8">
    <location>
        <begin position="165"/>
        <end position="167"/>
    </location>
    <ligand>
        <name>beta-D-galactose</name>
        <dbReference type="ChEBI" id="CHEBI:27667"/>
    </ligand>
</feature>
<dbReference type="SUPFAM" id="SSF74650">
    <property type="entry name" value="Galactose mutarotase-like"/>
    <property type="match status" value="1"/>
</dbReference>
<evidence type="ECO:0000256" key="6">
    <source>
        <dbReference type="PIRSR" id="PIRSR005096-1"/>
    </source>
</evidence>
<evidence type="ECO:0000256" key="7">
    <source>
        <dbReference type="PIRSR" id="PIRSR005096-2"/>
    </source>
</evidence>
<keyword evidence="4 5" id="KW-0119">Carbohydrate metabolism</keyword>
<evidence type="ECO:0000313" key="10">
    <source>
        <dbReference type="Proteomes" id="UP000186705"/>
    </source>
</evidence>
<name>A0A1U7NMN4_9FIRM</name>
<dbReference type="InterPro" id="IPR047215">
    <property type="entry name" value="Galactose_mutarotase-like"/>
</dbReference>
<feature type="binding site" evidence="7">
    <location>
        <position position="234"/>
    </location>
    <ligand>
        <name>beta-D-galactose</name>
        <dbReference type="ChEBI" id="CHEBI:27667"/>
    </ligand>
</feature>
<keyword evidence="10" id="KW-1185">Reference proteome</keyword>
<keyword evidence="3 5" id="KW-0413">Isomerase</keyword>
<dbReference type="PANTHER" id="PTHR10091">
    <property type="entry name" value="ALDOSE-1-EPIMERASE"/>
    <property type="match status" value="1"/>
</dbReference>
<proteinExistence type="inferred from homology"/>
<dbReference type="OrthoDB" id="9779408at2"/>
<dbReference type="GO" id="GO:0030246">
    <property type="term" value="F:carbohydrate binding"/>
    <property type="evidence" value="ECO:0007669"/>
    <property type="project" value="InterPro"/>
</dbReference>
<protein>
    <recommendedName>
        <fullName evidence="5">Aldose 1-epimerase</fullName>
        <ecNumber evidence="5">5.1.3.3</ecNumber>
    </recommendedName>
</protein>
<dbReference type="Gene3D" id="2.70.98.10">
    <property type="match status" value="1"/>
</dbReference>
<dbReference type="STRING" id="1862672.BO225_06155"/>
<dbReference type="Pfam" id="PF01263">
    <property type="entry name" value="Aldose_epim"/>
    <property type="match status" value="1"/>
</dbReference>
<dbReference type="InterPro" id="IPR011013">
    <property type="entry name" value="Gal_mutarotase_sf_dom"/>
</dbReference>
<dbReference type="EC" id="5.1.3.3" evidence="5"/>
<feature type="active site" description="Proton donor" evidence="6">
    <location>
        <position position="165"/>
    </location>
</feature>
<reference evidence="9 10" key="1">
    <citation type="submission" date="2016-11" db="EMBL/GenBank/DDBJ databases">
        <title>Description of two novel members of the family Erysipelotrichaceae: Ileibacterium lipovorans gen. nov., sp. nov. and Dubosiella newyorkensis, gen. nov., sp. nov.</title>
        <authorList>
            <person name="Cox L.M."/>
            <person name="Sohn J."/>
            <person name="Tyrrell K.L."/>
            <person name="Citron D.M."/>
            <person name="Lawson P.A."/>
            <person name="Patel N.B."/>
            <person name="Iizumi T."/>
            <person name="Perez-Perez G.I."/>
            <person name="Goldstein E.J."/>
            <person name="Blaser M.J."/>
        </authorList>
    </citation>
    <scope>NUCLEOTIDE SEQUENCE [LARGE SCALE GENOMIC DNA]</scope>
    <source>
        <strain evidence="9 10">NYU-BL-A4</strain>
    </source>
</reference>
<evidence type="ECO:0000256" key="8">
    <source>
        <dbReference type="PIRSR" id="PIRSR005096-3"/>
    </source>
</evidence>
<comment type="caution">
    <text evidence="9">The sequence shown here is derived from an EMBL/GenBank/DDBJ whole genome shotgun (WGS) entry which is preliminary data.</text>
</comment>
<dbReference type="RefSeq" id="WP_076341394.1">
    <property type="nucleotide sequence ID" value="NZ_JBGNFS010000004.1"/>
</dbReference>
<dbReference type="PIRSF" id="PIRSF005096">
    <property type="entry name" value="GALM"/>
    <property type="match status" value="1"/>
</dbReference>
<comment type="pathway">
    <text evidence="1 5">Carbohydrate metabolism; hexose metabolism.</text>
</comment>
<organism evidence="9 10">
    <name type="scientific">Dubosiella newyorkensis</name>
    <dbReference type="NCBI Taxonomy" id="1862672"/>
    <lineage>
        <taxon>Bacteria</taxon>
        <taxon>Bacillati</taxon>
        <taxon>Bacillota</taxon>
        <taxon>Erysipelotrichia</taxon>
        <taxon>Erysipelotrichales</taxon>
        <taxon>Erysipelotrichaceae</taxon>
        <taxon>Dubosiella</taxon>
    </lineage>
</organism>
<dbReference type="GO" id="GO:0004034">
    <property type="term" value="F:aldose 1-epimerase activity"/>
    <property type="evidence" value="ECO:0007669"/>
    <property type="project" value="UniProtKB-EC"/>
</dbReference>
<evidence type="ECO:0000256" key="1">
    <source>
        <dbReference type="ARBA" id="ARBA00005028"/>
    </source>
</evidence>
<dbReference type="InterPro" id="IPR008183">
    <property type="entry name" value="Aldose_1/G6P_1-epimerase"/>
</dbReference>
<dbReference type="GO" id="GO:0005737">
    <property type="term" value="C:cytoplasm"/>
    <property type="evidence" value="ECO:0007669"/>
    <property type="project" value="TreeGrafter"/>
</dbReference>
<dbReference type="GO" id="GO:0006006">
    <property type="term" value="P:glucose metabolic process"/>
    <property type="evidence" value="ECO:0007669"/>
    <property type="project" value="TreeGrafter"/>
</dbReference>
<dbReference type="GeneID" id="78275526"/>
<dbReference type="PANTHER" id="PTHR10091:SF0">
    <property type="entry name" value="GALACTOSE MUTAROTASE"/>
    <property type="match status" value="1"/>
</dbReference>
<dbReference type="InterPro" id="IPR014718">
    <property type="entry name" value="GH-type_carb-bd"/>
</dbReference>
<evidence type="ECO:0000256" key="4">
    <source>
        <dbReference type="ARBA" id="ARBA00023277"/>
    </source>
</evidence>
<dbReference type="Proteomes" id="UP000186705">
    <property type="component" value="Unassembled WGS sequence"/>
</dbReference>
<gene>
    <name evidence="9" type="ORF">BO225_06155</name>
</gene>
<dbReference type="AlphaFoldDB" id="A0A1U7NMN4"/>
<comment type="catalytic activity">
    <reaction evidence="5">
        <text>alpha-D-glucose = beta-D-glucose</text>
        <dbReference type="Rhea" id="RHEA:10264"/>
        <dbReference type="ChEBI" id="CHEBI:15903"/>
        <dbReference type="ChEBI" id="CHEBI:17925"/>
        <dbReference type="EC" id="5.1.3.3"/>
    </reaction>
</comment>
<dbReference type="GO" id="GO:0033499">
    <property type="term" value="P:galactose catabolic process via UDP-galactose, Leloir pathway"/>
    <property type="evidence" value="ECO:0007669"/>
    <property type="project" value="TreeGrafter"/>
</dbReference>
<dbReference type="EMBL" id="MPKA01000064">
    <property type="protein sequence ID" value="OLU46489.1"/>
    <property type="molecule type" value="Genomic_DNA"/>
</dbReference>
<dbReference type="CDD" id="cd09019">
    <property type="entry name" value="galactose_mutarotase_like"/>
    <property type="match status" value="1"/>
</dbReference>
<feature type="active site" description="Proton acceptor" evidence="6">
    <location>
        <position position="294"/>
    </location>
</feature>
<accession>A0A1U7NMN4</accession>
<feature type="binding site" evidence="8">
    <location>
        <begin position="70"/>
        <end position="71"/>
    </location>
    <ligand>
        <name>beta-D-galactose</name>
        <dbReference type="ChEBI" id="CHEBI:27667"/>
    </ligand>
</feature>